<feature type="transmembrane region" description="Helical" evidence="2">
    <location>
        <begin position="94"/>
        <end position="123"/>
    </location>
</feature>
<keyword evidence="2" id="KW-1133">Transmembrane helix</keyword>
<protein>
    <submittedName>
        <fullName evidence="3">Uncharacterized protein</fullName>
    </submittedName>
</protein>
<reference evidence="4" key="1">
    <citation type="submission" date="2022-10" db="EMBL/GenBank/DDBJ databases">
        <title>Genome assembly of Pristionchus species.</title>
        <authorList>
            <person name="Yoshida K."/>
            <person name="Sommer R.J."/>
        </authorList>
    </citation>
    <scope>NUCLEOTIDE SEQUENCE [LARGE SCALE GENOMIC DNA]</scope>
    <source>
        <strain evidence="4">RS5460</strain>
    </source>
</reference>
<dbReference type="EMBL" id="BTRK01000004">
    <property type="protein sequence ID" value="GMR45527.1"/>
    <property type="molecule type" value="Genomic_DNA"/>
</dbReference>
<feature type="region of interest" description="Disordered" evidence="1">
    <location>
        <begin position="181"/>
        <end position="264"/>
    </location>
</feature>
<evidence type="ECO:0000313" key="4">
    <source>
        <dbReference type="Proteomes" id="UP001328107"/>
    </source>
</evidence>
<organism evidence="3 4">
    <name type="scientific">Pristionchus mayeri</name>
    <dbReference type="NCBI Taxonomy" id="1317129"/>
    <lineage>
        <taxon>Eukaryota</taxon>
        <taxon>Metazoa</taxon>
        <taxon>Ecdysozoa</taxon>
        <taxon>Nematoda</taxon>
        <taxon>Chromadorea</taxon>
        <taxon>Rhabditida</taxon>
        <taxon>Rhabditina</taxon>
        <taxon>Diplogasteromorpha</taxon>
        <taxon>Diplogasteroidea</taxon>
        <taxon>Neodiplogasteridae</taxon>
        <taxon>Pristionchus</taxon>
    </lineage>
</organism>
<feature type="transmembrane region" description="Helical" evidence="2">
    <location>
        <begin position="135"/>
        <end position="158"/>
    </location>
</feature>
<proteinExistence type="predicted"/>
<dbReference type="Proteomes" id="UP001328107">
    <property type="component" value="Unassembled WGS sequence"/>
</dbReference>
<gene>
    <name evidence="3" type="ORF">PMAYCL1PPCAC_15722</name>
</gene>
<feature type="compositionally biased region" description="Basic and acidic residues" evidence="1">
    <location>
        <begin position="252"/>
        <end position="264"/>
    </location>
</feature>
<feature type="transmembrane region" description="Helical" evidence="2">
    <location>
        <begin position="46"/>
        <end position="65"/>
    </location>
</feature>
<feature type="transmembrane region" description="Helical" evidence="2">
    <location>
        <begin position="71"/>
        <end position="87"/>
    </location>
</feature>
<dbReference type="AlphaFoldDB" id="A0AAN5CJE2"/>
<sequence length="264" mass="29641">MNKTSHWHTTQKMNSSASAYQFNPHDPRYYQCLCCARLHVSALAKAMAVICIISNILQIWGAIVQGTDVKSVVWILFVSGVMAVAVFQEHRPTLTLLLVLQGLSIAAAVVVIILFVGIFIFKADLPPEMRAYGPFVYVMAVYVIALMFWSFAIMLHFYTFLTDRERAGAVAVMYEARQPFQQRTTEGSRGGRLVDEKRSPRPSRDGHIPYPIYTPQRTPSLTPAHSPLPTPMKSAPEPVMFLHPPPPYGTVDESKTEENKDDEK</sequence>
<feature type="compositionally biased region" description="Basic and acidic residues" evidence="1">
    <location>
        <begin position="192"/>
        <end position="207"/>
    </location>
</feature>
<keyword evidence="4" id="KW-1185">Reference proteome</keyword>
<accession>A0AAN5CJE2</accession>
<evidence type="ECO:0000256" key="1">
    <source>
        <dbReference type="SAM" id="MobiDB-lite"/>
    </source>
</evidence>
<comment type="caution">
    <text evidence="3">The sequence shown here is derived from an EMBL/GenBank/DDBJ whole genome shotgun (WGS) entry which is preliminary data.</text>
</comment>
<name>A0AAN5CJE2_9BILA</name>
<evidence type="ECO:0000313" key="3">
    <source>
        <dbReference type="EMBL" id="GMR45527.1"/>
    </source>
</evidence>
<evidence type="ECO:0000256" key="2">
    <source>
        <dbReference type="SAM" id="Phobius"/>
    </source>
</evidence>
<keyword evidence="2" id="KW-0472">Membrane</keyword>
<keyword evidence="2" id="KW-0812">Transmembrane</keyword>